<protein>
    <recommendedName>
        <fullName evidence="1">DUF7123 domain-containing protein</fullName>
    </recommendedName>
</protein>
<dbReference type="Proteomes" id="UP001320159">
    <property type="component" value="Unassembled WGS sequence"/>
</dbReference>
<dbReference type="Pfam" id="PF23438">
    <property type="entry name" value="DUF7123"/>
    <property type="match status" value="1"/>
</dbReference>
<evidence type="ECO:0000259" key="1">
    <source>
        <dbReference type="Pfam" id="PF23438"/>
    </source>
</evidence>
<proteinExistence type="predicted"/>
<name>A0AAP2REG3_9EURY</name>
<dbReference type="InterPro" id="IPR055547">
    <property type="entry name" value="DUF7123"/>
</dbReference>
<reference evidence="2 3" key="1">
    <citation type="submission" date="2017-11" db="EMBL/GenBank/DDBJ databases">
        <title>Isolation and Characterization of Family Methanocellaceae Species from Potential Methane Hydrate Area Offshore Southwestern Taiwan.</title>
        <authorList>
            <person name="Zhang W.-L."/>
            <person name="Chen W.-C."/>
            <person name="Lai M.-C."/>
            <person name="Chen S.-C."/>
        </authorList>
    </citation>
    <scope>NUCLEOTIDE SEQUENCE [LARGE SCALE GENOMIC DNA]</scope>
    <source>
        <strain evidence="2 3">CWC-04</strain>
    </source>
</reference>
<organism evidence="2 3">
    <name type="scientific">Methanooceanicella nereidis</name>
    <dbReference type="NCBI Taxonomy" id="2052831"/>
    <lineage>
        <taxon>Archaea</taxon>
        <taxon>Methanobacteriati</taxon>
        <taxon>Methanobacteriota</taxon>
        <taxon>Stenosarchaea group</taxon>
        <taxon>Methanomicrobia</taxon>
        <taxon>Methanocellales</taxon>
        <taxon>Methanocellaceae</taxon>
        <taxon>Methanooceanicella</taxon>
    </lineage>
</organism>
<evidence type="ECO:0000313" key="3">
    <source>
        <dbReference type="Proteomes" id="UP001320159"/>
    </source>
</evidence>
<gene>
    <name evidence="2" type="ORF">CUJ83_06645</name>
</gene>
<comment type="caution">
    <text evidence="2">The sequence shown here is derived from an EMBL/GenBank/DDBJ whole genome shotgun (WGS) entry which is preliminary data.</text>
</comment>
<sequence>MLKKLQLQEKYNHSQEVIIEYLKNGIKEGKQFFKSKYIARDLGMSPKEVGTNMKILSDECQDLKIEKWSYSKSTTWRVEAQSA</sequence>
<evidence type="ECO:0000313" key="2">
    <source>
        <dbReference type="EMBL" id="MCD1294677.1"/>
    </source>
</evidence>
<dbReference type="AlphaFoldDB" id="A0AAP2REG3"/>
<dbReference type="RefSeq" id="WP_230741509.1">
    <property type="nucleotide sequence ID" value="NZ_PGCK01000004.1"/>
</dbReference>
<feature type="domain" description="DUF7123" evidence="1">
    <location>
        <begin position="7"/>
        <end position="79"/>
    </location>
</feature>
<dbReference type="EMBL" id="PGCK01000004">
    <property type="protein sequence ID" value="MCD1294677.1"/>
    <property type="molecule type" value="Genomic_DNA"/>
</dbReference>
<keyword evidence="3" id="KW-1185">Reference proteome</keyword>
<accession>A0AAP2REG3</accession>